<dbReference type="InterPro" id="IPR036388">
    <property type="entry name" value="WH-like_DNA-bd_sf"/>
</dbReference>
<dbReference type="Proteomes" id="UP001155059">
    <property type="component" value="Unassembled WGS sequence"/>
</dbReference>
<gene>
    <name evidence="5" type="ORF">M1B34_22255</name>
</gene>
<dbReference type="GO" id="GO:0003677">
    <property type="term" value="F:DNA binding"/>
    <property type="evidence" value="ECO:0007669"/>
    <property type="project" value="UniProtKB-KW"/>
</dbReference>
<name>A0A9X1Z1D3_9PSED</name>
<accession>A0A9X1Z1D3</accession>
<dbReference type="CDD" id="cd06170">
    <property type="entry name" value="LuxR_C_like"/>
    <property type="match status" value="1"/>
</dbReference>
<dbReference type="SMART" id="SM00421">
    <property type="entry name" value="HTH_LUXR"/>
    <property type="match status" value="1"/>
</dbReference>
<dbReference type="PANTHER" id="PTHR44688:SF16">
    <property type="entry name" value="DNA-BINDING TRANSCRIPTIONAL ACTIVATOR DEVR_DOSR"/>
    <property type="match status" value="1"/>
</dbReference>
<reference evidence="5 6" key="2">
    <citation type="journal article" date="2023" name="Plant Pathol.">
        <title>Dismantling and reorganizing Pseudomonas marginalis sensu#lato.</title>
        <authorList>
            <person name="Sawada H."/>
            <person name="Fujikawa T."/>
            <person name="Satou M."/>
        </authorList>
    </citation>
    <scope>NUCLEOTIDE SEQUENCE [LARGE SCALE GENOMIC DNA]</scope>
    <source>
        <strain evidence="5 6">MAFF 302030</strain>
    </source>
</reference>
<dbReference type="SUPFAM" id="SSF46894">
    <property type="entry name" value="C-terminal effector domain of the bipartite response regulators"/>
    <property type="match status" value="1"/>
</dbReference>
<evidence type="ECO:0000256" key="2">
    <source>
        <dbReference type="ARBA" id="ARBA00023125"/>
    </source>
</evidence>
<dbReference type="InterPro" id="IPR000792">
    <property type="entry name" value="Tscrpt_reg_LuxR_C"/>
</dbReference>
<comment type="caution">
    <text evidence="5">The sequence shown here is derived from an EMBL/GenBank/DDBJ whole genome shotgun (WGS) entry which is preliminary data.</text>
</comment>
<evidence type="ECO:0000256" key="1">
    <source>
        <dbReference type="ARBA" id="ARBA00023015"/>
    </source>
</evidence>
<dbReference type="PRINTS" id="PR00038">
    <property type="entry name" value="HTHLUXR"/>
</dbReference>
<feature type="domain" description="HTH luxR-type" evidence="4">
    <location>
        <begin position="173"/>
        <end position="234"/>
    </location>
</feature>
<organism evidence="5 6">
    <name type="scientific">Pseudomonas morbosilactucae</name>
    <dbReference type="NCBI Taxonomy" id="2938197"/>
    <lineage>
        <taxon>Bacteria</taxon>
        <taxon>Pseudomonadati</taxon>
        <taxon>Pseudomonadota</taxon>
        <taxon>Gammaproteobacteria</taxon>
        <taxon>Pseudomonadales</taxon>
        <taxon>Pseudomonadaceae</taxon>
        <taxon>Pseudomonas</taxon>
    </lineage>
</organism>
<keyword evidence="1" id="KW-0805">Transcription regulation</keyword>
<protein>
    <submittedName>
        <fullName evidence="5">Helix-turn-helix transcriptional regulator</fullName>
    </submittedName>
</protein>
<dbReference type="PANTHER" id="PTHR44688">
    <property type="entry name" value="DNA-BINDING TRANSCRIPTIONAL ACTIVATOR DEVR_DOSR"/>
    <property type="match status" value="1"/>
</dbReference>
<proteinExistence type="predicted"/>
<dbReference type="InterPro" id="IPR016032">
    <property type="entry name" value="Sig_transdc_resp-reg_C-effctor"/>
</dbReference>
<keyword evidence="3" id="KW-0804">Transcription</keyword>
<dbReference type="Pfam" id="PF00196">
    <property type="entry name" value="GerE"/>
    <property type="match status" value="1"/>
</dbReference>
<dbReference type="PROSITE" id="PS50043">
    <property type="entry name" value="HTH_LUXR_2"/>
    <property type="match status" value="1"/>
</dbReference>
<dbReference type="GO" id="GO:0006355">
    <property type="term" value="P:regulation of DNA-templated transcription"/>
    <property type="evidence" value="ECO:0007669"/>
    <property type="project" value="InterPro"/>
</dbReference>
<dbReference type="RefSeq" id="WP_268266252.1">
    <property type="nucleotide sequence ID" value="NZ_JALQCW010000063.1"/>
</dbReference>
<reference evidence="5 6" key="1">
    <citation type="journal article" date="2022" name="Int. J. Syst. Evol. Microbiol.">
        <title>Pseudomonas aegrilactucae sp. nov. and Pseudomonas morbosilactucae sp. nov., pathogens causing bacterial rot of lettuce in Japan.</title>
        <authorList>
            <person name="Sawada H."/>
            <person name="Fujikawa T."/>
            <person name="Satou M."/>
        </authorList>
    </citation>
    <scope>NUCLEOTIDE SEQUENCE [LARGE SCALE GENOMIC DNA]</scope>
    <source>
        <strain evidence="5 6">MAFF 302030</strain>
    </source>
</reference>
<keyword evidence="2" id="KW-0238">DNA-binding</keyword>
<sequence>MVTTDLSKSEVECVAEIIWRLCEYRGKTQARAEVLKLVTELVGADYAASFVWDAQCKKSTQSVAVNISNEALDNYDQYFYQTDNVTPALRACVSATNVDNVIARPQLLGSEFYVDFLKPAGMYHGLNIYFFDGGVDVGDLRIWRGAGGHTFTLREERILNSLSPYFVRALSPTIHSAQGLSGREADVARLVANGASDKEVARQLGIAFTTVRTHLNNAMCKLDCTNRTQLARHF</sequence>
<dbReference type="AlphaFoldDB" id="A0A9X1Z1D3"/>
<evidence type="ECO:0000259" key="4">
    <source>
        <dbReference type="PROSITE" id="PS50043"/>
    </source>
</evidence>
<dbReference type="EMBL" id="JALQCW010000063">
    <property type="protein sequence ID" value="MCK9800335.1"/>
    <property type="molecule type" value="Genomic_DNA"/>
</dbReference>
<dbReference type="Gene3D" id="1.10.10.10">
    <property type="entry name" value="Winged helix-like DNA-binding domain superfamily/Winged helix DNA-binding domain"/>
    <property type="match status" value="1"/>
</dbReference>
<evidence type="ECO:0000313" key="6">
    <source>
        <dbReference type="Proteomes" id="UP001155059"/>
    </source>
</evidence>
<evidence type="ECO:0000313" key="5">
    <source>
        <dbReference type="EMBL" id="MCK9800335.1"/>
    </source>
</evidence>
<evidence type="ECO:0000256" key="3">
    <source>
        <dbReference type="ARBA" id="ARBA00023163"/>
    </source>
</evidence>